<name>A0A437M5Y6_9SPHN</name>
<dbReference type="OrthoDB" id="7193356at2"/>
<dbReference type="AlphaFoldDB" id="A0A437M5Y6"/>
<evidence type="ECO:0000313" key="2">
    <source>
        <dbReference type="Proteomes" id="UP000282971"/>
    </source>
</evidence>
<dbReference type="EMBL" id="SACN01000001">
    <property type="protein sequence ID" value="RVT93128.1"/>
    <property type="molecule type" value="Genomic_DNA"/>
</dbReference>
<dbReference type="RefSeq" id="WP_127741428.1">
    <property type="nucleotide sequence ID" value="NZ_SACN01000001.1"/>
</dbReference>
<sequence length="167" mass="18432">MANRASATIILGGTLSDADYRTLVDLIVGEGLSTEWCGPLFDAHHRTVGQPLFLCDHEVVGAQFEELERWCITHNIPFARWSGGYTGGWEAGRVVFDPAVGQPRSYTADEDNRVLIDLQTVTRLGSYTAILDHFRRANFTVPQLIVEGDPVPATISHALSPQEEPVR</sequence>
<accession>A0A437M5Y6</accession>
<proteinExistence type="predicted"/>
<organism evidence="1 2">
    <name type="scientific">Sphingomonas crocodyli</name>
    <dbReference type="NCBI Taxonomy" id="1979270"/>
    <lineage>
        <taxon>Bacteria</taxon>
        <taxon>Pseudomonadati</taxon>
        <taxon>Pseudomonadota</taxon>
        <taxon>Alphaproteobacteria</taxon>
        <taxon>Sphingomonadales</taxon>
        <taxon>Sphingomonadaceae</taxon>
        <taxon>Sphingomonas</taxon>
    </lineage>
</organism>
<gene>
    <name evidence="1" type="ORF">EOD43_04320</name>
</gene>
<reference evidence="1 2" key="1">
    <citation type="submission" date="2019-01" db="EMBL/GenBank/DDBJ databases">
        <authorList>
            <person name="Chen W.-M."/>
        </authorList>
    </citation>
    <scope>NUCLEOTIDE SEQUENCE [LARGE SCALE GENOMIC DNA]</scope>
    <source>
        <strain evidence="1 2">CCP-7</strain>
    </source>
</reference>
<dbReference type="Proteomes" id="UP000282971">
    <property type="component" value="Unassembled WGS sequence"/>
</dbReference>
<protein>
    <submittedName>
        <fullName evidence="1">Uncharacterized protein</fullName>
    </submittedName>
</protein>
<evidence type="ECO:0000313" key="1">
    <source>
        <dbReference type="EMBL" id="RVT93128.1"/>
    </source>
</evidence>
<comment type="caution">
    <text evidence="1">The sequence shown here is derived from an EMBL/GenBank/DDBJ whole genome shotgun (WGS) entry which is preliminary data.</text>
</comment>
<keyword evidence="2" id="KW-1185">Reference proteome</keyword>